<evidence type="ECO:0000313" key="3">
    <source>
        <dbReference type="Proteomes" id="UP000526003"/>
    </source>
</evidence>
<keyword evidence="1" id="KW-0472">Membrane</keyword>
<feature type="transmembrane region" description="Helical" evidence="1">
    <location>
        <begin position="133"/>
        <end position="158"/>
    </location>
</feature>
<evidence type="ECO:0000313" key="2">
    <source>
        <dbReference type="EMBL" id="MBC2690407.1"/>
    </source>
</evidence>
<keyword evidence="1" id="KW-0812">Transmembrane</keyword>
<comment type="caution">
    <text evidence="2">The sequence shown here is derived from an EMBL/GenBank/DDBJ whole genome shotgun (WGS) entry which is preliminary data.</text>
</comment>
<accession>A0A7X1GDE6</accession>
<reference evidence="2 3" key="1">
    <citation type="submission" date="2020-08" db="EMBL/GenBank/DDBJ databases">
        <title>Pseudomonas sp. nov.</title>
        <authorList>
            <person name="Gieschler S."/>
            <person name="Fiedler G."/>
            <person name="Brinks E."/>
            <person name="Boehnlein C."/>
            <person name="Franz C.M.A.P."/>
            <person name="Kabisch J."/>
        </authorList>
    </citation>
    <scope>NUCLEOTIDE SEQUENCE [LARGE SCALE GENOMIC DNA]</scope>
    <source>
        <strain evidence="2 3">MBT-1</strain>
    </source>
</reference>
<proteinExistence type="predicted"/>
<dbReference type="Proteomes" id="UP000526003">
    <property type="component" value="Unassembled WGS sequence"/>
</dbReference>
<feature type="transmembrane region" description="Helical" evidence="1">
    <location>
        <begin position="220"/>
        <end position="243"/>
    </location>
</feature>
<keyword evidence="1" id="KW-1133">Transmembrane helix</keyword>
<organism evidence="2 3">
    <name type="scientific">Pseudomonas kielensis</name>
    <dbReference type="NCBI Taxonomy" id="2762577"/>
    <lineage>
        <taxon>Bacteria</taxon>
        <taxon>Pseudomonadati</taxon>
        <taxon>Pseudomonadota</taxon>
        <taxon>Gammaproteobacteria</taxon>
        <taxon>Pseudomonadales</taxon>
        <taxon>Pseudomonadaceae</taxon>
        <taxon>Pseudomonas</taxon>
    </lineage>
</organism>
<evidence type="ECO:0000256" key="1">
    <source>
        <dbReference type="SAM" id="Phobius"/>
    </source>
</evidence>
<feature type="transmembrane region" description="Helical" evidence="1">
    <location>
        <begin position="96"/>
        <end position="113"/>
    </location>
</feature>
<keyword evidence="3" id="KW-1185">Reference proteome</keyword>
<dbReference type="EMBL" id="JACMYG010000009">
    <property type="protein sequence ID" value="MBC2690407.1"/>
    <property type="molecule type" value="Genomic_DNA"/>
</dbReference>
<name>A0A7X1GDE6_9PSED</name>
<dbReference type="AlphaFoldDB" id="A0A7X1GDE6"/>
<protein>
    <submittedName>
        <fullName evidence="2">DUF3307 domain-containing protein</fullName>
    </submittedName>
</protein>
<feature type="transmembrane region" description="Helical" evidence="1">
    <location>
        <begin position="40"/>
        <end position="59"/>
    </location>
</feature>
<sequence>MAEPNTLLLILLLIHVLADFSLPWKRWFSQASSGLHRARALTSYVGVAGLGYCAALALTANPLPWAALIALSLAVARAALHGLLPRPAPHPVRRFLLEQGVSLLAILGVWAAIEGAAAPWRAWLTELVSAPNLLIALAYLLVLRPTSSLIGAALAPWIKEIDKLGSLANAGALIGNLERVLILTFVLLQQWEAVGFLITAKSILRFNEIQGAKVRSLSEYVLLGTLLSFTLSIAVGLAVTRILGL</sequence>
<dbReference type="RefSeq" id="WP_166589679.1">
    <property type="nucleotide sequence ID" value="NZ_JACMYG010000009.1"/>
</dbReference>
<feature type="transmembrane region" description="Helical" evidence="1">
    <location>
        <begin position="6"/>
        <end position="28"/>
    </location>
</feature>
<feature type="transmembrane region" description="Helical" evidence="1">
    <location>
        <begin position="65"/>
        <end position="84"/>
    </location>
</feature>
<gene>
    <name evidence="2" type="ORF">H7995_11435</name>
</gene>